<evidence type="ECO:0000256" key="8">
    <source>
        <dbReference type="ARBA" id="ARBA00022723"/>
    </source>
</evidence>
<feature type="domain" description="Alpha-D-phosphohexomutase alpha/beta/alpha" evidence="16">
    <location>
        <begin position="2"/>
        <end position="137"/>
    </location>
</feature>
<evidence type="ECO:0000256" key="1">
    <source>
        <dbReference type="ARBA" id="ARBA00000443"/>
    </source>
</evidence>
<dbReference type="InterPro" id="IPR016066">
    <property type="entry name" value="A-D-PHexomutase_CS"/>
</dbReference>
<dbReference type="Gene3D" id="3.40.120.10">
    <property type="entry name" value="Alpha-D-Glucose-1,6-Bisphosphate, subunit A, domain 3"/>
    <property type="match status" value="3"/>
</dbReference>
<feature type="domain" description="Alpha-D-phosphohexomutase alpha/beta/alpha" evidence="18">
    <location>
        <begin position="267"/>
        <end position="377"/>
    </location>
</feature>
<dbReference type="SUPFAM" id="SSF55957">
    <property type="entry name" value="Phosphoglucomutase, C-terminal domain"/>
    <property type="match status" value="1"/>
</dbReference>
<evidence type="ECO:0000256" key="7">
    <source>
        <dbReference type="ARBA" id="ARBA00022553"/>
    </source>
</evidence>
<dbReference type="PANTHER" id="PTHR45745">
    <property type="entry name" value="PHOSPHOMANNOMUTASE 45A"/>
    <property type="match status" value="1"/>
</dbReference>
<sequence>MIQFGTGGFRAIIGEDFTRENLELLSLALVRLIREKGKESEPVIIGYDRRFLSDIAARWIVCVFAAEGIKTHLVDYDAPTPLIMFEVMKEKVSYGLMITASHNPAEYNGVKVFTSGGRDATEEVTDEIEAQIARIQKPDIKSMEYTKALECGLVTVINPQNEYIDSILNVIDRESIKKRHLNVLLDPMFGVSKTTLQTILLTCRCNVEVIHDRHDTLFGGRLPAPNSSTLTHLSQLVVQGKYDLGIATDGDADRIGLIDAAGTFIHPNDILVLLYYYLHEFKGWKGAAVRNVATTHCLDAMAAHFGEKCYEVPVGFKHISSKMEETDALIGGESSGGLTVRGHIRGKDGVYAGALLVEMLSVIGKPLSEVLRDIHRRYGSFSMSEFDCRMTDRHKEELKHLLFEEKKVPEFGVEVDRVSYLDGCKVYFKNGGWVICRFSGTEPVLRIFCEMASETEAEKISLVFRKFLNL</sequence>
<evidence type="ECO:0000256" key="14">
    <source>
        <dbReference type="RuleBase" id="RU004326"/>
    </source>
</evidence>
<keyword evidence="8 14" id="KW-0479">Metal-binding</keyword>
<dbReference type="EMBL" id="JAGFNZ010000002">
    <property type="protein sequence ID" value="MBW7572658.1"/>
    <property type="molecule type" value="Genomic_DNA"/>
</dbReference>
<dbReference type="PROSITE" id="PS00710">
    <property type="entry name" value="PGM_PMM"/>
    <property type="match status" value="1"/>
</dbReference>
<dbReference type="InterPro" id="IPR016055">
    <property type="entry name" value="A-D-PHexomutase_a/b/a-I/II/III"/>
</dbReference>
<dbReference type="RefSeq" id="WP_219965048.1">
    <property type="nucleotide sequence ID" value="NZ_JAGFNZ010000002.1"/>
</dbReference>
<keyword evidence="7" id="KW-0597">Phosphoprotein</keyword>
<evidence type="ECO:0000256" key="11">
    <source>
        <dbReference type="ARBA" id="ARBA00039995"/>
    </source>
</evidence>
<dbReference type="InterPro" id="IPR005843">
    <property type="entry name" value="A-D-PHexomutase_C"/>
</dbReference>
<feature type="domain" description="Alpha-D-phosphohexomutase alpha/beta/alpha" evidence="17">
    <location>
        <begin position="162"/>
        <end position="262"/>
    </location>
</feature>
<evidence type="ECO:0000259" key="18">
    <source>
        <dbReference type="Pfam" id="PF02880"/>
    </source>
</evidence>
<evidence type="ECO:0000313" key="19">
    <source>
        <dbReference type="EMBL" id="MBW7572658.1"/>
    </source>
</evidence>
<dbReference type="Pfam" id="PF02880">
    <property type="entry name" value="PGM_PMM_III"/>
    <property type="match status" value="1"/>
</dbReference>
<dbReference type="Pfam" id="PF00408">
    <property type="entry name" value="PGM_PMM_IV"/>
    <property type="match status" value="1"/>
</dbReference>
<evidence type="ECO:0000256" key="6">
    <source>
        <dbReference type="ARBA" id="ARBA00012728"/>
    </source>
</evidence>
<dbReference type="InterPro" id="IPR005841">
    <property type="entry name" value="Alpha-D-phosphohexomutase_SF"/>
</dbReference>
<comment type="pathway">
    <text evidence="3">Glycolipid metabolism; diglucosyl-diacylglycerol biosynthesis.</text>
</comment>
<evidence type="ECO:0000256" key="2">
    <source>
        <dbReference type="ARBA" id="ARBA00001946"/>
    </source>
</evidence>
<accession>A0ABS7DMY6</accession>
<evidence type="ECO:0000259" key="15">
    <source>
        <dbReference type="Pfam" id="PF00408"/>
    </source>
</evidence>
<dbReference type="Pfam" id="PF02878">
    <property type="entry name" value="PGM_PMM_I"/>
    <property type="match status" value="1"/>
</dbReference>
<reference evidence="19 20" key="1">
    <citation type="submission" date="2021-03" db="EMBL/GenBank/DDBJ databases">
        <title>Caproiciproducens sp. nov. isolated from feces of cow.</title>
        <authorList>
            <person name="Choi J.-Y."/>
        </authorList>
    </citation>
    <scope>NUCLEOTIDE SEQUENCE [LARGE SCALE GENOMIC DNA]</scope>
    <source>
        <strain evidence="19 20">AGMB10547</strain>
    </source>
</reference>
<evidence type="ECO:0000256" key="5">
    <source>
        <dbReference type="ARBA" id="ARBA00010231"/>
    </source>
</evidence>
<evidence type="ECO:0000256" key="3">
    <source>
        <dbReference type="ARBA" id="ARBA00005164"/>
    </source>
</evidence>
<comment type="caution">
    <text evidence="19">The sequence shown here is derived from an EMBL/GenBank/DDBJ whole genome shotgun (WGS) entry which is preliminary data.</text>
</comment>
<comment type="cofactor">
    <cofactor evidence="2">
        <name>Mg(2+)</name>
        <dbReference type="ChEBI" id="CHEBI:18420"/>
    </cofactor>
</comment>
<dbReference type="SUPFAM" id="SSF53738">
    <property type="entry name" value="Phosphoglucomutase, first 3 domains"/>
    <property type="match status" value="2"/>
</dbReference>
<dbReference type="PRINTS" id="PR00509">
    <property type="entry name" value="PGMPMM"/>
</dbReference>
<comment type="pathway">
    <text evidence="4">Lipid metabolism.</text>
</comment>
<dbReference type="CDD" id="cd05800">
    <property type="entry name" value="PGM_like2"/>
    <property type="match status" value="1"/>
</dbReference>
<feature type="domain" description="Alpha-D-phosphohexomutase C-terminal" evidence="15">
    <location>
        <begin position="423"/>
        <end position="460"/>
    </location>
</feature>
<dbReference type="Gene3D" id="3.30.310.50">
    <property type="entry name" value="Alpha-D-phosphohexomutase, C-terminal domain"/>
    <property type="match status" value="1"/>
</dbReference>
<keyword evidence="20" id="KW-1185">Reference proteome</keyword>
<keyword evidence="9 14" id="KW-0460">Magnesium</keyword>
<comment type="catalytic activity">
    <reaction evidence="1">
        <text>alpha-D-glucose 1-phosphate = alpha-D-glucose 6-phosphate</text>
        <dbReference type="Rhea" id="RHEA:23536"/>
        <dbReference type="ChEBI" id="CHEBI:58225"/>
        <dbReference type="ChEBI" id="CHEBI:58601"/>
        <dbReference type="EC" id="5.4.2.2"/>
    </reaction>
</comment>
<proteinExistence type="inferred from homology"/>
<evidence type="ECO:0000256" key="13">
    <source>
        <dbReference type="ARBA" id="ARBA00041467"/>
    </source>
</evidence>
<dbReference type="InterPro" id="IPR036900">
    <property type="entry name" value="A-D-PHexomutase_C_sf"/>
</dbReference>
<dbReference type="Proteomes" id="UP000719942">
    <property type="component" value="Unassembled WGS sequence"/>
</dbReference>
<dbReference type="Pfam" id="PF02879">
    <property type="entry name" value="PGM_PMM_II"/>
    <property type="match status" value="1"/>
</dbReference>
<gene>
    <name evidence="19" type="ORF">J5W02_07505</name>
</gene>
<evidence type="ECO:0000259" key="16">
    <source>
        <dbReference type="Pfam" id="PF02878"/>
    </source>
</evidence>
<dbReference type="PANTHER" id="PTHR45745:SF1">
    <property type="entry name" value="PHOSPHOGLUCOMUTASE 2B-RELATED"/>
    <property type="match status" value="1"/>
</dbReference>
<evidence type="ECO:0000256" key="10">
    <source>
        <dbReference type="ARBA" id="ARBA00023235"/>
    </source>
</evidence>
<keyword evidence="10" id="KW-0413">Isomerase</keyword>
<dbReference type="InterPro" id="IPR005845">
    <property type="entry name" value="A-D-PHexomutase_a/b/a-II"/>
</dbReference>
<evidence type="ECO:0000256" key="12">
    <source>
        <dbReference type="ARBA" id="ARBA00041398"/>
    </source>
</evidence>
<name>A0ABS7DMY6_9FIRM</name>
<evidence type="ECO:0000313" key="20">
    <source>
        <dbReference type="Proteomes" id="UP000719942"/>
    </source>
</evidence>
<dbReference type="InterPro" id="IPR005846">
    <property type="entry name" value="A-D-PHexomutase_a/b/a-III"/>
</dbReference>
<evidence type="ECO:0000256" key="4">
    <source>
        <dbReference type="ARBA" id="ARBA00005189"/>
    </source>
</evidence>
<organism evidence="19 20">
    <name type="scientific">Caproiciproducens faecalis</name>
    <dbReference type="NCBI Taxonomy" id="2820301"/>
    <lineage>
        <taxon>Bacteria</taxon>
        <taxon>Bacillati</taxon>
        <taxon>Bacillota</taxon>
        <taxon>Clostridia</taxon>
        <taxon>Eubacteriales</taxon>
        <taxon>Acutalibacteraceae</taxon>
        <taxon>Caproiciproducens</taxon>
    </lineage>
</organism>
<comment type="similarity">
    <text evidence="5 14">Belongs to the phosphohexose mutase family.</text>
</comment>
<evidence type="ECO:0000256" key="9">
    <source>
        <dbReference type="ARBA" id="ARBA00022842"/>
    </source>
</evidence>
<protein>
    <recommendedName>
        <fullName evidence="11">Phosphoglucomutase</fullName>
        <ecNumber evidence="6">5.4.2.2</ecNumber>
    </recommendedName>
    <alternativeName>
        <fullName evidence="13">Alpha-phosphoglucomutase</fullName>
    </alternativeName>
    <alternativeName>
        <fullName evidence="12">Glucose phosphomutase</fullName>
    </alternativeName>
</protein>
<evidence type="ECO:0000259" key="17">
    <source>
        <dbReference type="Pfam" id="PF02879"/>
    </source>
</evidence>
<dbReference type="InterPro" id="IPR005844">
    <property type="entry name" value="A-D-PHexomutase_a/b/a-I"/>
</dbReference>
<dbReference type="EC" id="5.4.2.2" evidence="6"/>